<reference evidence="7" key="1">
    <citation type="journal article" date="2019" name="Int. J. Syst. Evol. Microbiol.">
        <title>The Global Catalogue of Microorganisms (GCM) 10K type strain sequencing project: providing services to taxonomists for standard genome sequencing and annotation.</title>
        <authorList>
            <consortium name="The Broad Institute Genomics Platform"/>
            <consortium name="The Broad Institute Genome Sequencing Center for Infectious Disease"/>
            <person name="Wu L."/>
            <person name="Ma J."/>
        </authorList>
    </citation>
    <scope>NUCLEOTIDE SEQUENCE [LARGE SCALE GENOMIC DNA]</scope>
    <source>
        <strain evidence="7">JCM 3369</strain>
    </source>
</reference>
<dbReference type="CDD" id="cd05233">
    <property type="entry name" value="SDR_c"/>
    <property type="match status" value="1"/>
</dbReference>
<dbReference type="PRINTS" id="PR00081">
    <property type="entry name" value="GDHRDH"/>
</dbReference>
<evidence type="ECO:0000313" key="7">
    <source>
        <dbReference type="Proteomes" id="UP001596380"/>
    </source>
</evidence>
<dbReference type="NCBIfam" id="NF005878">
    <property type="entry name" value="PRK07825.1"/>
    <property type="match status" value="1"/>
</dbReference>
<name>A0ABW2C9X9_9ACTN</name>
<dbReference type="PANTHER" id="PTHR43391">
    <property type="entry name" value="RETINOL DEHYDROGENASE-RELATED"/>
    <property type="match status" value="1"/>
</dbReference>
<comment type="similarity">
    <text evidence="1 4">Belongs to the short-chain dehydrogenases/reductases (SDR) family.</text>
</comment>
<dbReference type="Proteomes" id="UP001596380">
    <property type="component" value="Unassembled WGS sequence"/>
</dbReference>
<dbReference type="PROSITE" id="PS00061">
    <property type="entry name" value="ADH_SHORT"/>
    <property type="match status" value="1"/>
</dbReference>
<gene>
    <name evidence="6" type="ORF">ACFQKB_02110</name>
</gene>
<organism evidence="6 7">
    <name type="scientific">Actinomadura yumaensis</name>
    <dbReference type="NCBI Taxonomy" id="111807"/>
    <lineage>
        <taxon>Bacteria</taxon>
        <taxon>Bacillati</taxon>
        <taxon>Actinomycetota</taxon>
        <taxon>Actinomycetes</taxon>
        <taxon>Streptosporangiales</taxon>
        <taxon>Thermomonosporaceae</taxon>
        <taxon>Actinomadura</taxon>
    </lineage>
</organism>
<dbReference type="SMART" id="SM00822">
    <property type="entry name" value="PKS_KR"/>
    <property type="match status" value="1"/>
</dbReference>
<dbReference type="SUPFAM" id="SSF51735">
    <property type="entry name" value="NAD(P)-binding Rossmann-fold domains"/>
    <property type="match status" value="1"/>
</dbReference>
<sequence length="269" mass="28253">MSKVIAITGGARGIGYATARALKAKGGTVVVGDIDEAAAKEAGERLGVAALTVDVTSRESFAAFLDRAEESAGRLDVLVNNAGIMPIGPVTGESDADARRCLDINVHGVMLGTKLALDRMLPRGRGHVINIASLAGVLPTPGLALYNASKAAVVAFTEAARLEVQDRGVHVSAVLPSFTNTELIAGTRSPKGMRNCEPEDIADAVVALIGRPRPQAVVPKALAAQTRLGALFPDRLKQAIGRRYGLDTIFLDYDEQARKSYDARIRTSG</sequence>
<dbReference type="InterPro" id="IPR002347">
    <property type="entry name" value="SDR_fam"/>
</dbReference>
<evidence type="ECO:0000256" key="4">
    <source>
        <dbReference type="RuleBase" id="RU000363"/>
    </source>
</evidence>
<keyword evidence="3" id="KW-0560">Oxidoreductase</keyword>
<dbReference type="RefSeq" id="WP_160819869.1">
    <property type="nucleotide sequence ID" value="NZ_JBHSXS010000001.1"/>
</dbReference>
<dbReference type="EMBL" id="JBHSXS010000001">
    <property type="protein sequence ID" value="MFC6878552.1"/>
    <property type="molecule type" value="Genomic_DNA"/>
</dbReference>
<evidence type="ECO:0000256" key="3">
    <source>
        <dbReference type="ARBA" id="ARBA00023002"/>
    </source>
</evidence>
<dbReference type="Pfam" id="PF00106">
    <property type="entry name" value="adh_short"/>
    <property type="match status" value="1"/>
</dbReference>
<proteinExistence type="inferred from homology"/>
<feature type="domain" description="Ketoreductase" evidence="5">
    <location>
        <begin position="3"/>
        <end position="179"/>
    </location>
</feature>
<evidence type="ECO:0000313" key="6">
    <source>
        <dbReference type="EMBL" id="MFC6878552.1"/>
    </source>
</evidence>
<dbReference type="PANTHER" id="PTHR43391:SF14">
    <property type="entry name" value="DEHYDROGENASE_REDUCTASE SDR FAMILY PROTEIN 7-LIKE"/>
    <property type="match status" value="1"/>
</dbReference>
<dbReference type="Gene3D" id="3.40.50.720">
    <property type="entry name" value="NAD(P)-binding Rossmann-like Domain"/>
    <property type="match status" value="1"/>
</dbReference>
<dbReference type="InterPro" id="IPR036291">
    <property type="entry name" value="NAD(P)-bd_dom_sf"/>
</dbReference>
<dbReference type="InterPro" id="IPR057326">
    <property type="entry name" value="KR_dom"/>
</dbReference>
<keyword evidence="2" id="KW-0521">NADP</keyword>
<evidence type="ECO:0000259" key="5">
    <source>
        <dbReference type="SMART" id="SM00822"/>
    </source>
</evidence>
<evidence type="ECO:0000256" key="2">
    <source>
        <dbReference type="ARBA" id="ARBA00022857"/>
    </source>
</evidence>
<dbReference type="PRINTS" id="PR00080">
    <property type="entry name" value="SDRFAMILY"/>
</dbReference>
<keyword evidence="7" id="KW-1185">Reference proteome</keyword>
<accession>A0ABW2C9X9</accession>
<protein>
    <submittedName>
        <fullName evidence="6">SDR family oxidoreductase</fullName>
    </submittedName>
</protein>
<dbReference type="InterPro" id="IPR020904">
    <property type="entry name" value="Sc_DH/Rdtase_CS"/>
</dbReference>
<comment type="caution">
    <text evidence="6">The sequence shown here is derived from an EMBL/GenBank/DDBJ whole genome shotgun (WGS) entry which is preliminary data.</text>
</comment>
<evidence type="ECO:0000256" key="1">
    <source>
        <dbReference type="ARBA" id="ARBA00006484"/>
    </source>
</evidence>